<dbReference type="Pfam" id="PF12801">
    <property type="entry name" value="Fer4_5"/>
    <property type="match status" value="1"/>
</dbReference>
<keyword evidence="1" id="KW-0813">Transport</keyword>
<dbReference type="PANTHER" id="PTHR30176:SF3">
    <property type="entry name" value="FERREDOXIN-TYPE PROTEIN NAPH"/>
    <property type="match status" value="1"/>
</dbReference>
<keyword evidence="10" id="KW-1185">Reference proteome</keyword>
<dbReference type="InterPro" id="IPR032879">
    <property type="entry name" value="FixG_C"/>
</dbReference>
<gene>
    <name evidence="9" type="ordered locus">Emtol_0365</name>
</gene>
<keyword evidence="7" id="KW-1133">Transmembrane helix</keyword>
<dbReference type="Pfam" id="PF13746">
    <property type="entry name" value="Fer4_18"/>
    <property type="match status" value="1"/>
</dbReference>
<feature type="transmembrane region" description="Helical" evidence="7">
    <location>
        <begin position="46"/>
        <end position="71"/>
    </location>
</feature>
<feature type="transmembrane region" description="Helical" evidence="7">
    <location>
        <begin position="166"/>
        <end position="186"/>
    </location>
</feature>
<feature type="transmembrane region" description="Helical" evidence="7">
    <location>
        <begin position="91"/>
        <end position="112"/>
    </location>
</feature>
<dbReference type="PANTHER" id="PTHR30176">
    <property type="entry name" value="FERREDOXIN-TYPE PROTEIN NAPH"/>
    <property type="match status" value="1"/>
</dbReference>
<dbReference type="Gene3D" id="3.30.70.20">
    <property type="match status" value="1"/>
</dbReference>
<feature type="transmembrane region" description="Helical" evidence="7">
    <location>
        <begin position="345"/>
        <end position="364"/>
    </location>
</feature>
<dbReference type="PROSITE" id="PS00198">
    <property type="entry name" value="4FE4S_FER_1"/>
    <property type="match status" value="1"/>
</dbReference>
<evidence type="ECO:0000256" key="3">
    <source>
        <dbReference type="ARBA" id="ARBA00022723"/>
    </source>
</evidence>
<sequence length="476" mass="54185">MDTSAPNISDFYDEEYRDTIATVDKSGKRIWLHPKKPKGSFHNKRIIATIIFLAIFFSVPFIKISGQPLLMMNIFERKFVIFGQPFFPQDFVLFGLGMITFFVFVILFTVVYGRFWCGWACPQTVFLEMIFRKIEYWIEGDARQQQKLDSGPWTAEKIRKKTLKHFIYILFSIIIAHFTMAYIIGIEETLHIVTVSPAEHWSGFVGIVVFTALFYFVFTRLREQVCIAICPYGRLQGVLMGRSTMAIMYDFIRGEPRGKLTKNQDKNLTQAPKHGDCIDCALCVQVCPTGIDIRNGTQLECVNCTACIDACDEVMIKVNKPTGLIKYASQESIEKRTPFKMSVRAYAYSVVLLLLIGVEAALLLNRSKVETTIMRVPGQLYQEQPNGIISNLYNVQFINKTTKPIELTLKVADNKGVIRVQGGKLKVPMEGRTDAVFFLDMPKVKVTEIKTPLKIEVYSEGELLETIKTNFLGPAQ</sequence>
<keyword evidence="2" id="KW-0004">4Fe-4S</keyword>
<dbReference type="RefSeq" id="WP_015027223.1">
    <property type="nucleotide sequence ID" value="NC_018748.1"/>
</dbReference>
<feature type="domain" description="4Fe-4S ferredoxin-type" evidence="8">
    <location>
        <begin position="268"/>
        <end position="296"/>
    </location>
</feature>
<organism evidence="9 10">
    <name type="scientific">Emticicia oligotrophica (strain DSM 17448 / CIP 109782 / MTCC 6937 / GPTSA100-15)</name>
    <dbReference type="NCBI Taxonomy" id="929562"/>
    <lineage>
        <taxon>Bacteria</taxon>
        <taxon>Pseudomonadati</taxon>
        <taxon>Bacteroidota</taxon>
        <taxon>Cytophagia</taxon>
        <taxon>Cytophagales</taxon>
        <taxon>Leadbetterellaceae</taxon>
        <taxon>Emticicia</taxon>
    </lineage>
</organism>
<dbReference type="InterPro" id="IPR013783">
    <property type="entry name" value="Ig-like_fold"/>
</dbReference>
<proteinExistence type="predicted"/>
<dbReference type="SUPFAM" id="SSF54862">
    <property type="entry name" value="4Fe-4S ferredoxins"/>
    <property type="match status" value="1"/>
</dbReference>
<keyword evidence="5" id="KW-0408">Iron</keyword>
<evidence type="ECO:0000256" key="7">
    <source>
        <dbReference type="SAM" id="Phobius"/>
    </source>
</evidence>
<dbReference type="EMBL" id="CP002961">
    <property type="protein sequence ID" value="AFK01519.1"/>
    <property type="molecule type" value="Genomic_DNA"/>
</dbReference>
<feature type="transmembrane region" description="Helical" evidence="7">
    <location>
        <begin position="198"/>
        <end position="218"/>
    </location>
</feature>
<evidence type="ECO:0000259" key="8">
    <source>
        <dbReference type="PROSITE" id="PS51379"/>
    </source>
</evidence>
<accession>A0ABM5MW67</accession>
<evidence type="ECO:0000256" key="1">
    <source>
        <dbReference type="ARBA" id="ARBA00022448"/>
    </source>
</evidence>
<reference evidence="9 10" key="1">
    <citation type="submission" date="2011-07" db="EMBL/GenBank/DDBJ databases">
        <title>The complete genome of chromosome of Emticicia oligotrophica DSM 17448.</title>
        <authorList>
            <consortium name="US DOE Joint Genome Institute (JGI-PGF)"/>
            <person name="Lucas S."/>
            <person name="Han J."/>
            <person name="Lapidus A."/>
            <person name="Bruce D."/>
            <person name="Goodwin L."/>
            <person name="Pitluck S."/>
            <person name="Peters L."/>
            <person name="Kyrpides N."/>
            <person name="Mavromatis K."/>
            <person name="Ivanova N."/>
            <person name="Ovchinnikova G."/>
            <person name="Teshima H."/>
            <person name="Detter J.C."/>
            <person name="Tapia R."/>
            <person name="Han C."/>
            <person name="Land M."/>
            <person name="Hauser L."/>
            <person name="Markowitz V."/>
            <person name="Cheng J.-F."/>
            <person name="Hugenholtz P."/>
            <person name="Woyke T."/>
            <person name="Wu D."/>
            <person name="Tindall B."/>
            <person name="Pomrenke H."/>
            <person name="Brambilla E."/>
            <person name="Klenk H.-P."/>
            <person name="Eisen J.A."/>
        </authorList>
    </citation>
    <scope>NUCLEOTIDE SEQUENCE [LARGE SCALE GENOMIC DNA]</scope>
    <source>
        <strain evidence="9 10">DSM 17448</strain>
    </source>
</reference>
<name>A0ABM5MW67_EMTOG</name>
<dbReference type="Gene3D" id="2.60.40.10">
    <property type="entry name" value="Immunoglobulins"/>
    <property type="match status" value="1"/>
</dbReference>
<keyword evidence="3" id="KW-0479">Metal-binding</keyword>
<dbReference type="Proteomes" id="UP000002875">
    <property type="component" value="Chromosome"/>
</dbReference>
<evidence type="ECO:0000256" key="2">
    <source>
        <dbReference type="ARBA" id="ARBA00022485"/>
    </source>
</evidence>
<evidence type="ECO:0000256" key="6">
    <source>
        <dbReference type="ARBA" id="ARBA00023014"/>
    </source>
</evidence>
<dbReference type="PROSITE" id="PS51379">
    <property type="entry name" value="4FE4S_FER_2"/>
    <property type="match status" value="1"/>
</dbReference>
<keyword evidence="6" id="KW-0411">Iron-sulfur</keyword>
<dbReference type="InterPro" id="IPR014116">
    <property type="entry name" value="Cyt_c_oxidase_cbb3_FixG"/>
</dbReference>
<evidence type="ECO:0000256" key="5">
    <source>
        <dbReference type="ARBA" id="ARBA00023004"/>
    </source>
</evidence>
<keyword evidence="7" id="KW-0812">Transmembrane</keyword>
<dbReference type="NCBIfam" id="TIGR02745">
    <property type="entry name" value="ccoG_rdxA_fixG"/>
    <property type="match status" value="1"/>
</dbReference>
<evidence type="ECO:0000313" key="10">
    <source>
        <dbReference type="Proteomes" id="UP000002875"/>
    </source>
</evidence>
<evidence type="ECO:0000256" key="4">
    <source>
        <dbReference type="ARBA" id="ARBA00022982"/>
    </source>
</evidence>
<dbReference type="InterPro" id="IPR051684">
    <property type="entry name" value="Electron_Trans/Redox"/>
</dbReference>
<keyword evidence="4" id="KW-0249">Electron transport</keyword>
<dbReference type="InterPro" id="IPR017896">
    <property type="entry name" value="4Fe4S_Fe-S-bd"/>
</dbReference>
<protein>
    <submittedName>
        <fullName evidence="9">Cytochrome c oxidase accessory protein CcoG</fullName>
    </submittedName>
</protein>
<evidence type="ECO:0000313" key="9">
    <source>
        <dbReference type="EMBL" id="AFK01519.1"/>
    </source>
</evidence>
<dbReference type="InterPro" id="IPR017900">
    <property type="entry name" value="4Fe4S_Fe_S_CS"/>
</dbReference>
<keyword evidence="7" id="KW-0472">Membrane</keyword>
<dbReference type="Pfam" id="PF11614">
    <property type="entry name" value="FixG_C"/>
    <property type="match status" value="1"/>
</dbReference>